<dbReference type="PANTHER" id="PTHR40267">
    <property type="entry name" value="BLR3294 PROTEIN"/>
    <property type="match status" value="1"/>
</dbReference>
<dbReference type="PANTHER" id="PTHR40267:SF1">
    <property type="entry name" value="BLR3294 PROTEIN"/>
    <property type="match status" value="1"/>
</dbReference>
<organism evidence="1 2">
    <name type="scientific">Candidatus Entotheonella gemina</name>
    <dbReference type="NCBI Taxonomy" id="1429439"/>
    <lineage>
        <taxon>Bacteria</taxon>
        <taxon>Pseudomonadati</taxon>
        <taxon>Nitrospinota/Tectimicrobiota group</taxon>
        <taxon>Candidatus Tectimicrobiota</taxon>
        <taxon>Candidatus Entotheonellia</taxon>
        <taxon>Candidatus Entotheonellales</taxon>
        <taxon>Candidatus Entotheonellaceae</taxon>
        <taxon>Candidatus Entotheonella</taxon>
    </lineage>
</organism>
<gene>
    <name evidence="1" type="ORF">ETSY2_37250</name>
</gene>
<dbReference type="HOGENOM" id="CLU_068086_1_0_7"/>
<feature type="non-terminal residue" evidence="1">
    <location>
        <position position="194"/>
    </location>
</feature>
<dbReference type="Pfam" id="PF17645">
    <property type="entry name" value="Amdase"/>
    <property type="match status" value="1"/>
</dbReference>
<name>W4LUL8_9BACT</name>
<dbReference type="AlphaFoldDB" id="W4LUL8"/>
<dbReference type="EMBL" id="AZHX01001622">
    <property type="protein sequence ID" value="ETX01391.1"/>
    <property type="molecule type" value="Genomic_DNA"/>
</dbReference>
<evidence type="ECO:0000313" key="2">
    <source>
        <dbReference type="Proteomes" id="UP000019140"/>
    </source>
</evidence>
<dbReference type="InterPro" id="IPR053714">
    <property type="entry name" value="Iso_Racemase_Enz_sf"/>
</dbReference>
<keyword evidence="2" id="KW-1185">Reference proteome</keyword>
<comment type="caution">
    <text evidence="1">The sequence shown here is derived from an EMBL/GenBank/DDBJ whole genome shotgun (WGS) entry which is preliminary data.</text>
</comment>
<dbReference type="Gene3D" id="3.40.50.12500">
    <property type="match status" value="1"/>
</dbReference>
<dbReference type="InterPro" id="IPR026286">
    <property type="entry name" value="MaiA/AMDase"/>
</dbReference>
<sequence>MPDALGWRAKFGVLAPSTNTIVEPDFYHMSVPGVTSHFSRIHIRNQDLGSDAAFEALLEQVREEIRFAVERVMTAEPDYMVMGMSSETFWGGMEGNRQFVKQIKELTGNMGVATGAEACERVLQNFGIKRIGVVTPYQPVGDHNVELFFNEIGADVVRIKGLRCPTAVSIAHVDEATLRQALLDVDGDDVDALV</sequence>
<reference evidence="1 2" key="1">
    <citation type="journal article" date="2014" name="Nature">
        <title>An environmental bacterial taxon with a large and distinct metabolic repertoire.</title>
        <authorList>
            <person name="Wilson M.C."/>
            <person name="Mori T."/>
            <person name="Ruckert C."/>
            <person name="Uria A.R."/>
            <person name="Helf M.J."/>
            <person name="Takada K."/>
            <person name="Gernert C."/>
            <person name="Steffens U.A."/>
            <person name="Heycke N."/>
            <person name="Schmitt S."/>
            <person name="Rinke C."/>
            <person name="Helfrich E.J."/>
            <person name="Brachmann A.O."/>
            <person name="Gurgui C."/>
            <person name="Wakimoto T."/>
            <person name="Kracht M."/>
            <person name="Crusemann M."/>
            <person name="Hentschel U."/>
            <person name="Abe I."/>
            <person name="Matsunaga S."/>
            <person name="Kalinowski J."/>
            <person name="Takeyama H."/>
            <person name="Piel J."/>
        </authorList>
    </citation>
    <scope>NUCLEOTIDE SEQUENCE [LARGE SCALE GENOMIC DNA]</scope>
    <source>
        <strain evidence="2">TSY2</strain>
    </source>
</reference>
<protein>
    <submittedName>
        <fullName evidence="1">Arylmalonate decarboxylase</fullName>
    </submittedName>
</protein>
<accession>W4LUL8</accession>
<evidence type="ECO:0000313" key="1">
    <source>
        <dbReference type="EMBL" id="ETX01391.1"/>
    </source>
</evidence>
<proteinExistence type="predicted"/>
<dbReference type="Proteomes" id="UP000019140">
    <property type="component" value="Unassembled WGS sequence"/>
</dbReference>